<dbReference type="InterPro" id="IPR053009">
    <property type="entry name" value="Xanthocillin_Biosynth-Assoc"/>
</dbReference>
<dbReference type="Pfam" id="PF13664">
    <property type="entry name" value="DUF4149"/>
    <property type="match status" value="1"/>
</dbReference>
<protein>
    <recommendedName>
        <fullName evidence="6">TMEM205-like domain-containing protein</fullName>
    </recommendedName>
</protein>
<evidence type="ECO:0000313" key="7">
    <source>
        <dbReference type="EMBL" id="KAF7506321.1"/>
    </source>
</evidence>
<proteinExistence type="predicted"/>
<dbReference type="InterPro" id="IPR025423">
    <property type="entry name" value="TMEM205-like"/>
</dbReference>
<accession>A0A8H7E4G4</accession>
<dbReference type="Proteomes" id="UP000606974">
    <property type="component" value="Unassembled WGS sequence"/>
</dbReference>
<name>A0A8H7E4G4_9EURO</name>
<gene>
    <name evidence="7" type="ORF">GJ744_011894</name>
</gene>
<comment type="subcellular location">
    <subcellularLocation>
        <location evidence="1">Membrane</location>
    </subcellularLocation>
</comment>
<keyword evidence="8" id="KW-1185">Reference proteome</keyword>
<dbReference type="GO" id="GO:0016020">
    <property type="term" value="C:membrane"/>
    <property type="evidence" value="ECO:0007669"/>
    <property type="project" value="UniProtKB-SubCell"/>
</dbReference>
<feature type="transmembrane region" description="Helical" evidence="5">
    <location>
        <begin position="157"/>
        <end position="177"/>
    </location>
</feature>
<organism evidence="7 8">
    <name type="scientific">Endocarpon pusillum</name>
    <dbReference type="NCBI Taxonomy" id="364733"/>
    <lineage>
        <taxon>Eukaryota</taxon>
        <taxon>Fungi</taxon>
        <taxon>Dikarya</taxon>
        <taxon>Ascomycota</taxon>
        <taxon>Pezizomycotina</taxon>
        <taxon>Eurotiomycetes</taxon>
        <taxon>Chaetothyriomycetidae</taxon>
        <taxon>Verrucariales</taxon>
        <taxon>Verrucariaceae</taxon>
        <taxon>Endocarpon</taxon>
    </lineage>
</organism>
<feature type="transmembrane region" description="Helical" evidence="5">
    <location>
        <begin position="97"/>
        <end position="118"/>
    </location>
</feature>
<evidence type="ECO:0000259" key="6">
    <source>
        <dbReference type="Pfam" id="PF13664"/>
    </source>
</evidence>
<reference evidence="7" key="1">
    <citation type="submission" date="2020-02" db="EMBL/GenBank/DDBJ databases">
        <authorList>
            <person name="Palmer J.M."/>
        </authorList>
    </citation>
    <scope>NUCLEOTIDE SEQUENCE</scope>
    <source>
        <strain evidence="7">EPUS1.4</strain>
        <tissue evidence="7">Thallus</tissue>
    </source>
</reference>
<evidence type="ECO:0000256" key="1">
    <source>
        <dbReference type="ARBA" id="ARBA00004370"/>
    </source>
</evidence>
<keyword evidence="4 5" id="KW-0472">Membrane</keyword>
<dbReference type="OrthoDB" id="1641132at2759"/>
<feature type="domain" description="TMEM205-like" evidence="6">
    <location>
        <begin position="17"/>
        <end position="128"/>
    </location>
</feature>
<feature type="transmembrane region" description="Helical" evidence="5">
    <location>
        <begin position="15"/>
        <end position="40"/>
    </location>
</feature>
<keyword evidence="2 5" id="KW-0812">Transmembrane</keyword>
<evidence type="ECO:0000256" key="3">
    <source>
        <dbReference type="ARBA" id="ARBA00022989"/>
    </source>
</evidence>
<evidence type="ECO:0000256" key="2">
    <source>
        <dbReference type="ARBA" id="ARBA00022692"/>
    </source>
</evidence>
<dbReference type="AlphaFoldDB" id="A0A8H7E4G4"/>
<dbReference type="EMBL" id="JAACFV010000089">
    <property type="protein sequence ID" value="KAF7506321.1"/>
    <property type="molecule type" value="Genomic_DNA"/>
</dbReference>
<evidence type="ECO:0000313" key="8">
    <source>
        <dbReference type="Proteomes" id="UP000606974"/>
    </source>
</evidence>
<feature type="transmembrane region" description="Helical" evidence="5">
    <location>
        <begin position="52"/>
        <end position="71"/>
    </location>
</feature>
<evidence type="ECO:0000256" key="5">
    <source>
        <dbReference type="SAM" id="Phobius"/>
    </source>
</evidence>
<evidence type="ECO:0000256" key="4">
    <source>
        <dbReference type="ARBA" id="ARBA00023136"/>
    </source>
</evidence>
<dbReference type="PANTHER" id="PTHR23241">
    <property type="entry name" value="LATE EMBRYOGENESIS ABUNDANT PLANTS LEA-RELATED"/>
    <property type="match status" value="1"/>
</dbReference>
<keyword evidence="3 5" id="KW-1133">Transmembrane helix</keyword>
<comment type="caution">
    <text evidence="7">The sequence shown here is derived from an EMBL/GenBank/DDBJ whole genome shotgun (WGS) entry which is preliminary data.</text>
</comment>
<sequence length="184" mass="20162">MPDLSLLKSAAPYHLISYGTLLGSQVFQSFIGGIVAYRALPRPQFSSLQQAIVPIYFSMQAALPVILALTYPGERTAIGSRPSGLSGVLEQQNRLHVLTPLLTILVTGLANLMAVGPATTRIMKERKHQETRDGKRSYDAGPHSKEMQILNQRFGRMHGVSSLLNMATGLATIWYGMVLAERLQ</sequence>
<dbReference type="PANTHER" id="PTHR23241:SF106">
    <property type="entry name" value="DUF4149 DOMAIN-CONTAINING PROTEIN"/>
    <property type="match status" value="1"/>
</dbReference>